<dbReference type="GO" id="GO:0004222">
    <property type="term" value="F:metalloendopeptidase activity"/>
    <property type="evidence" value="ECO:0007669"/>
    <property type="project" value="UniProtKB-UniRule"/>
</dbReference>
<keyword evidence="4" id="KW-1015">Disulfide bond</keyword>
<comment type="cofactor">
    <cofactor evidence="5 6">
        <name>Zn(2+)</name>
        <dbReference type="ChEBI" id="CHEBI:29105"/>
    </cofactor>
    <text evidence="5 6">Binds 1 zinc ion per subunit.</text>
</comment>
<dbReference type="GO" id="GO:0006508">
    <property type="term" value="P:proteolysis"/>
    <property type="evidence" value="ECO:0007669"/>
    <property type="project" value="UniProtKB-KW"/>
</dbReference>
<organism evidence="8 9">
    <name type="scientific">Strongyloides papillosus</name>
    <name type="common">Intestinal threadworm</name>
    <dbReference type="NCBI Taxonomy" id="174720"/>
    <lineage>
        <taxon>Eukaryota</taxon>
        <taxon>Metazoa</taxon>
        <taxon>Ecdysozoa</taxon>
        <taxon>Nematoda</taxon>
        <taxon>Chromadorea</taxon>
        <taxon>Rhabditida</taxon>
        <taxon>Tylenchina</taxon>
        <taxon>Panagrolaimomorpha</taxon>
        <taxon>Strongyloidoidea</taxon>
        <taxon>Strongyloididae</taxon>
        <taxon>Strongyloides</taxon>
    </lineage>
</organism>
<evidence type="ECO:0000256" key="2">
    <source>
        <dbReference type="ARBA" id="ARBA00022833"/>
    </source>
</evidence>
<evidence type="ECO:0000259" key="7">
    <source>
        <dbReference type="PROSITE" id="PS51864"/>
    </source>
</evidence>
<evidence type="ECO:0000256" key="3">
    <source>
        <dbReference type="ARBA" id="ARBA00023049"/>
    </source>
</evidence>
<dbReference type="EC" id="3.4.24.-" evidence="6"/>
<dbReference type="PROSITE" id="PS00022">
    <property type="entry name" value="EGF_1"/>
    <property type="match status" value="1"/>
</dbReference>
<reference evidence="9" key="1">
    <citation type="submission" date="2017-02" db="UniProtKB">
        <authorList>
            <consortium name="WormBaseParasite"/>
        </authorList>
    </citation>
    <scope>IDENTIFICATION</scope>
</reference>
<proteinExistence type="predicted"/>
<dbReference type="GO" id="GO:0008270">
    <property type="term" value="F:zinc ion binding"/>
    <property type="evidence" value="ECO:0007669"/>
    <property type="project" value="UniProtKB-UniRule"/>
</dbReference>
<protein>
    <recommendedName>
        <fullName evidence="6">Metalloendopeptidase</fullName>
        <ecNumber evidence="6">3.4.24.-</ecNumber>
    </recommendedName>
</protein>
<feature type="binding site" evidence="5">
    <location>
        <position position="155"/>
    </location>
    <ligand>
        <name>Zn(2+)</name>
        <dbReference type="ChEBI" id="CHEBI:29105"/>
        <note>catalytic</note>
    </ligand>
</feature>
<dbReference type="PROSITE" id="PS01186">
    <property type="entry name" value="EGF_2"/>
    <property type="match status" value="1"/>
</dbReference>
<keyword evidence="5 6" id="KW-0378">Hydrolase</keyword>
<keyword evidence="5 6" id="KW-0645">Protease</keyword>
<name>A0A0N5C6Z3_STREA</name>
<dbReference type="InterPro" id="IPR024079">
    <property type="entry name" value="MetalloPept_cat_dom_sf"/>
</dbReference>
<dbReference type="Proteomes" id="UP000046392">
    <property type="component" value="Unplaced"/>
</dbReference>
<evidence type="ECO:0000313" key="9">
    <source>
        <dbReference type="WBParaSite" id="SPAL_0001370800.1"/>
    </source>
</evidence>
<accession>A0A0N5C6Z3</accession>
<keyword evidence="3 5" id="KW-0482">Metalloprotease</keyword>
<feature type="domain" description="Peptidase M12A" evidence="7">
    <location>
        <begin position="71"/>
        <end position="235"/>
    </location>
</feature>
<dbReference type="WBParaSite" id="SPAL_0001370800.1">
    <property type="protein sequence ID" value="SPAL_0001370800.1"/>
    <property type="gene ID" value="SPAL_0001370800"/>
</dbReference>
<dbReference type="SMART" id="SM00235">
    <property type="entry name" value="ZnMc"/>
    <property type="match status" value="1"/>
</dbReference>
<evidence type="ECO:0000256" key="6">
    <source>
        <dbReference type="RuleBase" id="RU361183"/>
    </source>
</evidence>
<dbReference type="PANTHER" id="PTHR10127:SF877">
    <property type="entry name" value="ZINC METALLOPROTEINASE NAS-34"/>
    <property type="match status" value="1"/>
</dbReference>
<sequence length="350" mass="39136">MGLKVRNETDEIDTEIVIETPMENLDLYEGDTILTEKQVDEMVDELVKQADEKKIDVSNIEDKSRKKRGKRSIYSSKNNMWTFPIPYYVETGVDATLVTTALNFIESETCVRFTKSATPITGKPGLRRIYTDAPQEISIGSGCGQKGILQHETAHALGVYHEQSRPDRYLYVSIKTENIIAGKESNFAGSIPGFAFSKNGNQTIVALDRKFDKTMGQRNMLSFNDVKLINYKYCNSTCPSTSISCRNGGYENPNSCGVCRCPLGFYGTNCQNYVGSKSTLCGNQFLTANTTLQTLNVTGAIECYYYISTPMYQVRLNVISTNLVNNDPCYTGKGLEIKYQNDRSALIHIK</sequence>
<feature type="binding site" evidence="5">
    <location>
        <position position="161"/>
    </location>
    <ligand>
        <name>Zn(2+)</name>
        <dbReference type="ChEBI" id="CHEBI:29105"/>
        <note>catalytic</note>
    </ligand>
</feature>
<feature type="active site" evidence="5">
    <location>
        <position position="152"/>
    </location>
</feature>
<comment type="caution">
    <text evidence="5">Lacks conserved residue(s) required for the propagation of feature annotation.</text>
</comment>
<keyword evidence="8" id="KW-1185">Reference proteome</keyword>
<dbReference type="AlphaFoldDB" id="A0A0N5C6Z3"/>
<dbReference type="PANTHER" id="PTHR10127">
    <property type="entry name" value="DISCOIDIN, CUB, EGF, LAMININ , AND ZINC METALLOPROTEASE DOMAIN CONTAINING"/>
    <property type="match status" value="1"/>
</dbReference>
<dbReference type="Gene3D" id="3.40.390.10">
    <property type="entry name" value="Collagenase (Catalytic Domain)"/>
    <property type="match status" value="1"/>
</dbReference>
<dbReference type="PRINTS" id="PR00480">
    <property type="entry name" value="ASTACIN"/>
</dbReference>
<evidence type="ECO:0000256" key="1">
    <source>
        <dbReference type="ARBA" id="ARBA00022723"/>
    </source>
</evidence>
<dbReference type="PROSITE" id="PS51864">
    <property type="entry name" value="ASTACIN"/>
    <property type="match status" value="1"/>
</dbReference>
<dbReference type="InterPro" id="IPR001506">
    <property type="entry name" value="Peptidase_M12A"/>
</dbReference>
<keyword evidence="1 5" id="KW-0479">Metal-binding</keyword>
<evidence type="ECO:0000313" key="8">
    <source>
        <dbReference type="Proteomes" id="UP000046392"/>
    </source>
</evidence>
<dbReference type="STRING" id="174720.A0A0N5C6Z3"/>
<keyword evidence="2 5" id="KW-0862">Zinc</keyword>
<evidence type="ECO:0000256" key="4">
    <source>
        <dbReference type="ARBA" id="ARBA00023157"/>
    </source>
</evidence>
<dbReference type="Pfam" id="PF01400">
    <property type="entry name" value="Astacin"/>
    <property type="match status" value="2"/>
</dbReference>
<evidence type="ECO:0000256" key="5">
    <source>
        <dbReference type="PROSITE-ProRule" id="PRU01211"/>
    </source>
</evidence>
<dbReference type="SUPFAM" id="SSF55486">
    <property type="entry name" value="Metalloproteases ('zincins'), catalytic domain"/>
    <property type="match status" value="1"/>
</dbReference>
<dbReference type="InterPro" id="IPR000742">
    <property type="entry name" value="EGF"/>
</dbReference>
<dbReference type="InterPro" id="IPR006026">
    <property type="entry name" value="Peptidase_Metallo"/>
</dbReference>
<feature type="binding site" evidence="5">
    <location>
        <position position="151"/>
    </location>
    <ligand>
        <name>Zn(2+)</name>
        <dbReference type="ChEBI" id="CHEBI:29105"/>
        <note>catalytic</note>
    </ligand>
</feature>